<evidence type="ECO:0000256" key="4">
    <source>
        <dbReference type="PROSITE-ProRule" id="PRU00169"/>
    </source>
</evidence>
<dbReference type="SMART" id="SM00448">
    <property type="entry name" value="REC"/>
    <property type="match status" value="1"/>
</dbReference>
<evidence type="ECO:0000256" key="2">
    <source>
        <dbReference type="ARBA" id="ARBA00023012"/>
    </source>
</evidence>
<accession>A0ABW2QI57</accession>
<dbReference type="PANTHER" id="PTHR48111:SF40">
    <property type="entry name" value="PHOSPHATE REGULON TRANSCRIPTIONAL REGULATORY PROTEIN PHOB"/>
    <property type="match status" value="1"/>
</dbReference>
<evidence type="ECO:0000256" key="1">
    <source>
        <dbReference type="ARBA" id="ARBA00022553"/>
    </source>
</evidence>
<dbReference type="SMART" id="SM00862">
    <property type="entry name" value="Trans_reg_C"/>
    <property type="match status" value="1"/>
</dbReference>
<evidence type="ECO:0000256" key="3">
    <source>
        <dbReference type="ARBA" id="ARBA00023125"/>
    </source>
</evidence>
<keyword evidence="2" id="KW-0902">Two-component regulatory system</keyword>
<dbReference type="CDD" id="cd00383">
    <property type="entry name" value="trans_reg_C"/>
    <property type="match status" value="1"/>
</dbReference>
<evidence type="ECO:0000259" key="6">
    <source>
        <dbReference type="PROSITE" id="PS50110"/>
    </source>
</evidence>
<dbReference type="PROSITE" id="PS51755">
    <property type="entry name" value="OMPR_PHOB"/>
    <property type="match status" value="1"/>
</dbReference>
<dbReference type="InterPro" id="IPR016032">
    <property type="entry name" value="Sig_transdc_resp-reg_C-effctor"/>
</dbReference>
<dbReference type="EMBL" id="JBHTCA010000002">
    <property type="protein sequence ID" value="MFC7407722.1"/>
    <property type="molecule type" value="Genomic_DNA"/>
</dbReference>
<dbReference type="Pfam" id="PF00072">
    <property type="entry name" value="Response_reg"/>
    <property type="match status" value="1"/>
</dbReference>
<dbReference type="InterPro" id="IPR011006">
    <property type="entry name" value="CheY-like_superfamily"/>
</dbReference>
<sequence length="236" mass="26770">MRIASLDDDEGQLEQTRFALKTMGHECHTFLTAKQFQKMLLRESFDLLMVDWALPDSTGPEVVQWVRQHVKEMVPILFLTSRQDEAAIIEGLSAGADDFMVKPVRVGELSARVTALLRRSYAEQVPKDLSWGPYRFLADQCAVEVEGQPVTLTKKEFELALFLFRNSGRLLSRAHLLESVWSPEHTDAQALPSRTLDTHISKLRSLLGLQPERGFKLVSVYRQGYRLEALNDALAT</sequence>
<dbReference type="Gene3D" id="1.10.10.10">
    <property type="entry name" value="Winged helix-like DNA-binding domain superfamily/Winged helix DNA-binding domain"/>
    <property type="match status" value="1"/>
</dbReference>
<feature type="modified residue" description="4-aspartylphosphate" evidence="4">
    <location>
        <position position="51"/>
    </location>
</feature>
<dbReference type="InterPro" id="IPR039420">
    <property type="entry name" value="WalR-like"/>
</dbReference>
<dbReference type="CDD" id="cd17574">
    <property type="entry name" value="REC_OmpR"/>
    <property type="match status" value="1"/>
</dbReference>
<name>A0ABW2QI57_9BURK</name>
<evidence type="ECO:0000313" key="8">
    <source>
        <dbReference type="EMBL" id="MFC7407722.1"/>
    </source>
</evidence>
<evidence type="ECO:0000313" key="9">
    <source>
        <dbReference type="Proteomes" id="UP001596501"/>
    </source>
</evidence>
<reference evidence="9" key="1">
    <citation type="journal article" date="2019" name="Int. J. Syst. Evol. Microbiol.">
        <title>The Global Catalogue of Microorganisms (GCM) 10K type strain sequencing project: providing services to taxonomists for standard genome sequencing and annotation.</title>
        <authorList>
            <consortium name="The Broad Institute Genomics Platform"/>
            <consortium name="The Broad Institute Genome Sequencing Center for Infectious Disease"/>
            <person name="Wu L."/>
            <person name="Ma J."/>
        </authorList>
    </citation>
    <scope>NUCLEOTIDE SEQUENCE [LARGE SCALE GENOMIC DNA]</scope>
    <source>
        <strain evidence="9">CGMCC 1.12371</strain>
    </source>
</reference>
<dbReference type="InterPro" id="IPR001867">
    <property type="entry name" value="OmpR/PhoB-type_DNA-bd"/>
</dbReference>
<feature type="DNA-binding region" description="OmpR/PhoB-type" evidence="5">
    <location>
        <begin position="126"/>
        <end position="229"/>
    </location>
</feature>
<gene>
    <name evidence="8" type="ORF">ACFQPB_02490</name>
</gene>
<dbReference type="SUPFAM" id="SSF52172">
    <property type="entry name" value="CheY-like"/>
    <property type="match status" value="1"/>
</dbReference>
<dbReference type="InterPro" id="IPR036388">
    <property type="entry name" value="WH-like_DNA-bd_sf"/>
</dbReference>
<evidence type="ECO:0000256" key="5">
    <source>
        <dbReference type="PROSITE-ProRule" id="PRU01091"/>
    </source>
</evidence>
<comment type="caution">
    <text evidence="8">The sequence shown here is derived from an EMBL/GenBank/DDBJ whole genome shotgun (WGS) entry which is preliminary data.</text>
</comment>
<keyword evidence="1 4" id="KW-0597">Phosphoprotein</keyword>
<dbReference type="PANTHER" id="PTHR48111">
    <property type="entry name" value="REGULATOR OF RPOS"/>
    <property type="match status" value="1"/>
</dbReference>
<dbReference type="Pfam" id="PF00486">
    <property type="entry name" value="Trans_reg_C"/>
    <property type="match status" value="1"/>
</dbReference>
<proteinExistence type="predicted"/>
<dbReference type="Gene3D" id="6.10.250.690">
    <property type="match status" value="1"/>
</dbReference>
<keyword evidence="9" id="KW-1185">Reference proteome</keyword>
<evidence type="ECO:0000259" key="7">
    <source>
        <dbReference type="PROSITE" id="PS51755"/>
    </source>
</evidence>
<dbReference type="PROSITE" id="PS50110">
    <property type="entry name" value="RESPONSE_REGULATORY"/>
    <property type="match status" value="1"/>
</dbReference>
<feature type="domain" description="OmpR/PhoB-type" evidence="7">
    <location>
        <begin position="126"/>
        <end position="229"/>
    </location>
</feature>
<protein>
    <submittedName>
        <fullName evidence="8">Response regulator transcription factor</fullName>
    </submittedName>
</protein>
<dbReference type="InterPro" id="IPR001789">
    <property type="entry name" value="Sig_transdc_resp-reg_receiver"/>
</dbReference>
<dbReference type="RefSeq" id="WP_382219527.1">
    <property type="nucleotide sequence ID" value="NZ_JBHTCA010000002.1"/>
</dbReference>
<keyword evidence="3 5" id="KW-0238">DNA-binding</keyword>
<dbReference type="SUPFAM" id="SSF46894">
    <property type="entry name" value="C-terminal effector domain of the bipartite response regulators"/>
    <property type="match status" value="1"/>
</dbReference>
<dbReference type="Gene3D" id="3.40.50.2300">
    <property type="match status" value="1"/>
</dbReference>
<organism evidence="8 9">
    <name type="scientific">Hydrogenophaga atypica</name>
    <dbReference type="NCBI Taxonomy" id="249409"/>
    <lineage>
        <taxon>Bacteria</taxon>
        <taxon>Pseudomonadati</taxon>
        <taxon>Pseudomonadota</taxon>
        <taxon>Betaproteobacteria</taxon>
        <taxon>Burkholderiales</taxon>
        <taxon>Comamonadaceae</taxon>
        <taxon>Hydrogenophaga</taxon>
    </lineage>
</organism>
<feature type="domain" description="Response regulatory" evidence="6">
    <location>
        <begin position="2"/>
        <end position="117"/>
    </location>
</feature>
<dbReference type="Proteomes" id="UP001596501">
    <property type="component" value="Unassembled WGS sequence"/>
</dbReference>